<dbReference type="PROSITE" id="PS51094">
    <property type="entry name" value="PTS_EIIA_TYPE_2"/>
    <property type="match status" value="1"/>
</dbReference>
<dbReference type="AlphaFoldDB" id="A0A921KNV0"/>
<sequence>MADLSFDSSLVVRIDEEGLSCEDVERRLAAVLEGQGYVKDTYAQAIVDREANFPTALDMGGLNVAIPHCDVVNVNKAAMCMGVLAHPVDWHKMDEPDETCKVSVVCMLALTEAHAHLEMLQKVIAFVQDQELVGKVIAAKGADEVFSLAGALLV</sequence>
<dbReference type="InterPro" id="IPR016152">
    <property type="entry name" value="PTrfase/Anion_transptr"/>
</dbReference>
<evidence type="ECO:0000259" key="1">
    <source>
        <dbReference type="PROSITE" id="PS51094"/>
    </source>
</evidence>
<dbReference type="Gene3D" id="3.40.930.10">
    <property type="entry name" value="Mannitol-specific EII, Chain A"/>
    <property type="match status" value="1"/>
</dbReference>
<dbReference type="PANTHER" id="PTHR47738:SF3">
    <property type="entry name" value="PHOSPHOTRANSFERASE SYSTEM MANNITOL_FRUCTOSE-SPECIFIC IIA DOMAIN CONTAINING PROTEIN"/>
    <property type="match status" value="1"/>
</dbReference>
<dbReference type="EMBL" id="DYWQ01000151">
    <property type="protein sequence ID" value="HJF46016.1"/>
    <property type="molecule type" value="Genomic_DNA"/>
</dbReference>
<reference evidence="2" key="2">
    <citation type="submission" date="2021-09" db="EMBL/GenBank/DDBJ databases">
        <authorList>
            <person name="Gilroy R."/>
        </authorList>
    </citation>
    <scope>NUCLEOTIDE SEQUENCE</scope>
    <source>
        <strain evidence="2">CHK124-7917</strain>
    </source>
</reference>
<accession>A0A921KNV0</accession>
<dbReference type="OrthoDB" id="370976at2"/>
<gene>
    <name evidence="2" type="ORF">K8U72_09580</name>
</gene>
<dbReference type="InterPro" id="IPR002178">
    <property type="entry name" value="PTS_EIIA_type-2_dom"/>
</dbReference>
<evidence type="ECO:0000313" key="2">
    <source>
        <dbReference type="EMBL" id="HJF46016.1"/>
    </source>
</evidence>
<comment type="caution">
    <text evidence="2">The sequence shown here is derived from an EMBL/GenBank/DDBJ whole genome shotgun (WGS) entry which is preliminary data.</text>
</comment>
<protein>
    <submittedName>
        <fullName evidence="2">PTS sugar transporter subunit IIA</fullName>
    </submittedName>
</protein>
<dbReference type="SUPFAM" id="SSF55804">
    <property type="entry name" value="Phoshotransferase/anion transport protein"/>
    <property type="match status" value="1"/>
</dbReference>
<dbReference type="InterPro" id="IPR051541">
    <property type="entry name" value="PTS_SugarTrans_NitroReg"/>
</dbReference>
<dbReference type="RefSeq" id="WP_075279372.1">
    <property type="nucleotide sequence ID" value="NZ_CALUGK010000001.1"/>
</dbReference>
<evidence type="ECO:0000313" key="3">
    <source>
        <dbReference type="Proteomes" id="UP000697330"/>
    </source>
</evidence>
<keyword evidence="2" id="KW-0813">Transport</keyword>
<organism evidence="2 3">
    <name type="scientific">Thermophilibacter provencensis</name>
    <dbReference type="NCBI Taxonomy" id="1852386"/>
    <lineage>
        <taxon>Bacteria</taxon>
        <taxon>Bacillati</taxon>
        <taxon>Actinomycetota</taxon>
        <taxon>Coriobacteriia</taxon>
        <taxon>Coriobacteriales</taxon>
        <taxon>Atopobiaceae</taxon>
        <taxon>Thermophilibacter</taxon>
    </lineage>
</organism>
<dbReference type="Proteomes" id="UP000697330">
    <property type="component" value="Unassembled WGS sequence"/>
</dbReference>
<reference evidence="2" key="1">
    <citation type="journal article" date="2021" name="PeerJ">
        <title>Extensive microbial diversity within the chicken gut microbiome revealed by metagenomics and culture.</title>
        <authorList>
            <person name="Gilroy R."/>
            <person name="Ravi A."/>
            <person name="Getino M."/>
            <person name="Pursley I."/>
            <person name="Horton D.L."/>
            <person name="Alikhan N.F."/>
            <person name="Baker D."/>
            <person name="Gharbi K."/>
            <person name="Hall N."/>
            <person name="Watson M."/>
            <person name="Adriaenssens E.M."/>
            <person name="Foster-Nyarko E."/>
            <person name="Jarju S."/>
            <person name="Secka A."/>
            <person name="Antonio M."/>
            <person name="Oren A."/>
            <person name="Chaudhuri R.R."/>
            <person name="La Ragione R."/>
            <person name="Hildebrand F."/>
            <person name="Pallen M.J."/>
        </authorList>
    </citation>
    <scope>NUCLEOTIDE SEQUENCE</scope>
    <source>
        <strain evidence="2">CHK124-7917</strain>
    </source>
</reference>
<name>A0A921KNV0_9ACTN</name>
<dbReference type="Pfam" id="PF00359">
    <property type="entry name" value="PTS_EIIA_2"/>
    <property type="match status" value="1"/>
</dbReference>
<dbReference type="PANTHER" id="PTHR47738">
    <property type="entry name" value="PTS SYSTEM FRUCTOSE-LIKE EIIA COMPONENT-RELATED"/>
    <property type="match status" value="1"/>
</dbReference>
<dbReference type="CDD" id="cd00211">
    <property type="entry name" value="PTS_IIA_fru"/>
    <property type="match status" value="1"/>
</dbReference>
<proteinExistence type="predicted"/>
<feature type="domain" description="PTS EIIA type-2" evidence="1">
    <location>
        <begin position="5"/>
        <end position="152"/>
    </location>
</feature>
<keyword evidence="2" id="KW-0762">Sugar transport</keyword>